<keyword evidence="8 12" id="KW-0406">Ion transport</keyword>
<keyword evidence="6 13" id="KW-1133">Transmembrane helix</keyword>
<evidence type="ECO:0000313" key="15">
    <source>
        <dbReference type="Proteomes" id="UP001562425"/>
    </source>
</evidence>
<organism evidence="14 15">
    <name type="scientific">Culex pipiens pipiens</name>
    <name type="common">Northern house mosquito</name>
    <dbReference type="NCBI Taxonomy" id="38569"/>
    <lineage>
        <taxon>Eukaryota</taxon>
        <taxon>Metazoa</taxon>
        <taxon>Ecdysozoa</taxon>
        <taxon>Arthropoda</taxon>
        <taxon>Hexapoda</taxon>
        <taxon>Insecta</taxon>
        <taxon>Pterygota</taxon>
        <taxon>Neoptera</taxon>
        <taxon>Endopterygota</taxon>
        <taxon>Diptera</taxon>
        <taxon>Nematocera</taxon>
        <taxon>Culicoidea</taxon>
        <taxon>Culicidae</taxon>
        <taxon>Culicinae</taxon>
        <taxon>Culicini</taxon>
        <taxon>Culex</taxon>
        <taxon>Culex</taxon>
    </lineage>
</organism>
<accession>A0ABD1CWD1</accession>
<evidence type="ECO:0000256" key="10">
    <source>
        <dbReference type="ARBA" id="ARBA00023201"/>
    </source>
</evidence>
<dbReference type="GO" id="GO:0005272">
    <property type="term" value="F:sodium channel activity"/>
    <property type="evidence" value="ECO:0007669"/>
    <property type="project" value="UniProtKB-KW"/>
</dbReference>
<feature type="transmembrane region" description="Helical" evidence="13">
    <location>
        <begin position="99"/>
        <end position="132"/>
    </location>
</feature>
<keyword evidence="3 12" id="KW-0813">Transport</keyword>
<evidence type="ECO:0000256" key="2">
    <source>
        <dbReference type="ARBA" id="ARBA00007193"/>
    </source>
</evidence>
<evidence type="ECO:0000313" key="14">
    <source>
        <dbReference type="EMBL" id="KAL1380678.1"/>
    </source>
</evidence>
<evidence type="ECO:0000256" key="7">
    <source>
        <dbReference type="ARBA" id="ARBA00023053"/>
    </source>
</evidence>
<keyword evidence="7" id="KW-0915">Sodium</keyword>
<dbReference type="GO" id="GO:0016020">
    <property type="term" value="C:membrane"/>
    <property type="evidence" value="ECO:0007669"/>
    <property type="project" value="UniProtKB-SubCell"/>
</dbReference>
<dbReference type="Gene3D" id="1.10.287.770">
    <property type="entry name" value="YojJ-like"/>
    <property type="match status" value="1"/>
</dbReference>
<comment type="subcellular location">
    <subcellularLocation>
        <location evidence="1">Membrane</location>
        <topology evidence="1">Multi-pass membrane protein</topology>
    </subcellularLocation>
</comment>
<evidence type="ECO:0000256" key="4">
    <source>
        <dbReference type="ARBA" id="ARBA00022461"/>
    </source>
</evidence>
<evidence type="ECO:0000256" key="6">
    <source>
        <dbReference type="ARBA" id="ARBA00022989"/>
    </source>
</evidence>
<evidence type="ECO:0000256" key="11">
    <source>
        <dbReference type="ARBA" id="ARBA00023303"/>
    </source>
</evidence>
<name>A0ABD1CWD1_CULPP</name>
<dbReference type="Proteomes" id="UP001562425">
    <property type="component" value="Unassembled WGS sequence"/>
</dbReference>
<dbReference type="Pfam" id="PF00858">
    <property type="entry name" value="ASC"/>
    <property type="match status" value="1"/>
</dbReference>
<evidence type="ECO:0000256" key="13">
    <source>
        <dbReference type="SAM" id="Phobius"/>
    </source>
</evidence>
<keyword evidence="15" id="KW-1185">Reference proteome</keyword>
<keyword evidence="10 12" id="KW-0739">Sodium transport</keyword>
<sequence length="137" mass="15974">MTFKPVTVTADSTIENLYVQQRNCRFPHESNLEFFVGFYTNSLCMLECRLKFLASCRCLKDCNSIGFTLQNYVLFDWFKAPLIKWDMEFQKVRYSRRIIFGFADAMVSTGGICGLFFGASFITVVELCYLFLRNILK</sequence>
<reference evidence="14 15" key="1">
    <citation type="submission" date="2024-05" db="EMBL/GenBank/DDBJ databases">
        <title>Culex pipiens pipiens assembly and annotation.</title>
        <authorList>
            <person name="Alout H."/>
            <person name="Durand T."/>
        </authorList>
    </citation>
    <scope>NUCLEOTIDE SEQUENCE [LARGE SCALE GENOMIC DNA]</scope>
    <source>
        <strain evidence="14">HA-2024</strain>
        <tissue evidence="14">Whole body</tissue>
    </source>
</reference>
<dbReference type="AlphaFoldDB" id="A0ABD1CWD1"/>
<dbReference type="EMBL" id="JBEHCU010009008">
    <property type="protein sequence ID" value="KAL1380678.1"/>
    <property type="molecule type" value="Genomic_DNA"/>
</dbReference>
<evidence type="ECO:0000256" key="5">
    <source>
        <dbReference type="ARBA" id="ARBA00022692"/>
    </source>
</evidence>
<keyword evidence="5 12" id="KW-0812">Transmembrane</keyword>
<dbReference type="InterPro" id="IPR001873">
    <property type="entry name" value="ENaC"/>
</dbReference>
<keyword evidence="9 13" id="KW-0472">Membrane</keyword>
<evidence type="ECO:0000256" key="8">
    <source>
        <dbReference type="ARBA" id="ARBA00023065"/>
    </source>
</evidence>
<protein>
    <recommendedName>
        <fullName evidence="16">Pickpocket</fullName>
    </recommendedName>
</protein>
<evidence type="ECO:0000256" key="9">
    <source>
        <dbReference type="ARBA" id="ARBA00023136"/>
    </source>
</evidence>
<gene>
    <name evidence="14" type="ORF">pipiens_014016</name>
</gene>
<evidence type="ECO:0000256" key="3">
    <source>
        <dbReference type="ARBA" id="ARBA00022448"/>
    </source>
</evidence>
<evidence type="ECO:0000256" key="12">
    <source>
        <dbReference type="RuleBase" id="RU000679"/>
    </source>
</evidence>
<evidence type="ECO:0000256" key="1">
    <source>
        <dbReference type="ARBA" id="ARBA00004141"/>
    </source>
</evidence>
<comment type="similarity">
    <text evidence="2 12">Belongs to the amiloride-sensitive sodium channel (TC 1.A.6) family.</text>
</comment>
<proteinExistence type="inferred from homology"/>
<evidence type="ECO:0008006" key="16">
    <source>
        <dbReference type="Google" id="ProtNLM"/>
    </source>
</evidence>
<comment type="caution">
    <text evidence="14">The sequence shown here is derived from an EMBL/GenBank/DDBJ whole genome shotgun (WGS) entry which is preliminary data.</text>
</comment>
<keyword evidence="4 12" id="KW-0894">Sodium channel</keyword>
<keyword evidence="11 12" id="KW-0407">Ion channel</keyword>